<sequence length="78" mass="8519">VYDLCHDRCACLAGHKPLIKSEFLLCGGLGDGTGLVYFLSSARLSLPPVCVCVRLTCFLHTTLCFLHNPNMLLACHII</sequence>
<reference evidence="1" key="1">
    <citation type="submission" date="2021-01" db="EMBL/GenBank/DDBJ databases">
        <authorList>
            <consortium name="Genoscope - CEA"/>
            <person name="William W."/>
        </authorList>
    </citation>
    <scope>NUCLEOTIDE SEQUENCE</scope>
</reference>
<evidence type="ECO:0000313" key="1">
    <source>
        <dbReference type="EMBL" id="CAF2084261.1"/>
    </source>
</evidence>
<protein>
    <submittedName>
        <fullName evidence="1">(rape) hypothetical protein</fullName>
    </submittedName>
</protein>
<accession>A0A816SIM2</accession>
<feature type="non-terminal residue" evidence="1">
    <location>
        <position position="78"/>
    </location>
</feature>
<dbReference type="EMBL" id="HG994360">
    <property type="protein sequence ID" value="CAF2084261.1"/>
    <property type="molecule type" value="Genomic_DNA"/>
</dbReference>
<feature type="non-terminal residue" evidence="1">
    <location>
        <position position="1"/>
    </location>
</feature>
<gene>
    <name evidence="1" type="ORF">DARMORV10_A06P15540.1</name>
</gene>
<dbReference type="AlphaFoldDB" id="A0A816SIM2"/>
<dbReference type="Proteomes" id="UP001295469">
    <property type="component" value="Chromosome A06"/>
</dbReference>
<proteinExistence type="predicted"/>
<organism evidence="1">
    <name type="scientific">Brassica napus</name>
    <name type="common">Rape</name>
    <dbReference type="NCBI Taxonomy" id="3708"/>
    <lineage>
        <taxon>Eukaryota</taxon>
        <taxon>Viridiplantae</taxon>
        <taxon>Streptophyta</taxon>
        <taxon>Embryophyta</taxon>
        <taxon>Tracheophyta</taxon>
        <taxon>Spermatophyta</taxon>
        <taxon>Magnoliopsida</taxon>
        <taxon>eudicotyledons</taxon>
        <taxon>Gunneridae</taxon>
        <taxon>Pentapetalae</taxon>
        <taxon>rosids</taxon>
        <taxon>malvids</taxon>
        <taxon>Brassicales</taxon>
        <taxon>Brassicaceae</taxon>
        <taxon>Brassiceae</taxon>
        <taxon>Brassica</taxon>
    </lineage>
</organism>
<name>A0A816SIM2_BRANA</name>